<dbReference type="AlphaFoldDB" id="A0A132MNB1"/>
<comment type="caution">
    <text evidence="2">The sequence shown here is derived from an EMBL/GenBank/DDBJ whole genome shotgun (WGS) entry which is preliminary data.</text>
</comment>
<dbReference type="Proteomes" id="UP000070188">
    <property type="component" value="Unassembled WGS sequence"/>
</dbReference>
<dbReference type="STRING" id="1469144.LI90_972"/>
<dbReference type="InterPro" id="IPR033649">
    <property type="entry name" value="MtLigD_Pol-like"/>
</dbReference>
<dbReference type="NCBIfam" id="TIGR02778">
    <property type="entry name" value="ligD_pol"/>
    <property type="match status" value="1"/>
</dbReference>
<protein>
    <submittedName>
        <fullName evidence="2">ATP-dependent DNA ligase</fullName>
        <ecNumber evidence="2">6.5.1.1</ecNumber>
    </submittedName>
</protein>
<dbReference type="CDD" id="cd04863">
    <property type="entry name" value="MtLigD_Pol_like"/>
    <property type="match status" value="1"/>
</dbReference>
<keyword evidence="2" id="KW-0436">Ligase</keyword>
<dbReference type="InterPro" id="IPR014145">
    <property type="entry name" value="LigD_pol_dom"/>
</dbReference>
<reference evidence="2" key="3">
    <citation type="submission" date="2015-04" db="EMBL/GenBank/DDBJ databases">
        <title>Physiological reanalysis, assessment of diazotrophy, and genome sequences of multiple isolates of Streptomyces thermoautotrophicus.</title>
        <authorList>
            <person name="MacKellar D.C."/>
            <person name="Lieber L."/>
            <person name="Norman J."/>
            <person name="Bolger A."/>
            <person name="Tobin C."/>
            <person name="Murray J.W."/>
            <person name="Woodward J."/>
            <person name="Friesen M."/>
            <person name="Prell J."/>
        </authorList>
    </citation>
    <scope>NUCLEOTIDE SEQUENCE [LARGE SCALE GENOMIC DNA]</scope>
    <source>
        <strain evidence="2">H1</strain>
    </source>
</reference>
<dbReference type="EMBL" id="JYIK01000796">
    <property type="protein sequence ID" value="KWX09507.1"/>
    <property type="molecule type" value="Genomic_DNA"/>
</dbReference>
<dbReference type="GO" id="GO:0003910">
    <property type="term" value="F:DNA ligase (ATP) activity"/>
    <property type="evidence" value="ECO:0007669"/>
    <property type="project" value="UniProtKB-EC"/>
</dbReference>
<dbReference type="EC" id="6.5.1.1" evidence="2"/>
<evidence type="ECO:0000259" key="1">
    <source>
        <dbReference type="Pfam" id="PF21686"/>
    </source>
</evidence>
<dbReference type="OrthoDB" id="9802472at2"/>
<evidence type="ECO:0000313" key="2">
    <source>
        <dbReference type="EMBL" id="KWW99338.1"/>
    </source>
</evidence>
<dbReference type="Proteomes" id="UP000070598">
    <property type="component" value="Unassembled WGS sequence"/>
</dbReference>
<dbReference type="InterPro" id="IPR052171">
    <property type="entry name" value="NHEJ_LigD"/>
</dbReference>
<dbReference type="PATRIC" id="fig|1469144.10.peg.1090"/>
<reference evidence="3 7" key="1">
    <citation type="submission" date="2015-02" db="EMBL/GenBank/DDBJ databases">
        <title>Physiological reanalysis, assessment of diazotrophy, and genome sequences of multiple isolates of Streptomyces thermoautotrophicus.</title>
        <authorList>
            <person name="MacKellar D.C."/>
            <person name="Lieber L."/>
            <person name="Norman J."/>
            <person name="Bolger A."/>
            <person name="Tobin C."/>
            <person name="Murray J.W."/>
            <person name="Prell J."/>
        </authorList>
    </citation>
    <scope>NUCLEOTIDE SEQUENCE [LARGE SCALE GENOMIC DNA]</scope>
    <source>
        <strain evidence="3 7">UBT1</strain>
    </source>
</reference>
<sequence>MPWEGIGPGQKVRTKIDDRVLTLTNLDKVLYPDVGFTKAQMLDYYTRIAPVLLPHVKGRPVSFKRYPNGVHEEGFFAKNAPRGTPKWVRTIELPAPGSTYEGRETVNYVVIDDLPTLIWAANLAAIELHVPQWRVGPRGGVRKPDLLVFDLDPGAPATIVECCRVACLLRELLREDGLQAWAKTSGKKGLQLYVPINETSDERTSGYAKELARRLARAHPDLVVYHMRKTLRPGKVLVDWSQNNAAKTTVAPYSLRATNAPTVSTPVTWDEVESCRSPADLRFESADVLGRVDEFGDLMEPLLTTRQRFPRVASSAA</sequence>
<feature type="domain" description="DNA ligase D polymerase" evidence="1">
    <location>
        <begin position="37"/>
        <end position="298"/>
    </location>
</feature>
<name>A0A132MNB1_9ACTN</name>
<dbReference type="EMBL" id="JYIJ01000016">
    <property type="protein sequence ID" value="KWX04194.1"/>
    <property type="molecule type" value="Genomic_DNA"/>
</dbReference>
<dbReference type="EMBL" id="LAXD01000001">
    <property type="protein sequence ID" value="KWW99338.1"/>
    <property type="molecule type" value="Genomic_DNA"/>
</dbReference>
<dbReference type="RefSeq" id="WP_066884640.1">
    <property type="nucleotide sequence ID" value="NZ_JYIJ01000016.1"/>
</dbReference>
<dbReference type="Gene3D" id="3.90.920.10">
    <property type="entry name" value="DNA primase, PRIM domain"/>
    <property type="match status" value="1"/>
</dbReference>
<evidence type="ECO:0000313" key="6">
    <source>
        <dbReference type="Proteomes" id="UP000070598"/>
    </source>
</evidence>
<dbReference type="PANTHER" id="PTHR42705">
    <property type="entry name" value="BIFUNCTIONAL NON-HOMOLOGOUS END JOINING PROTEIN LIGD"/>
    <property type="match status" value="1"/>
</dbReference>
<dbReference type="Pfam" id="PF21686">
    <property type="entry name" value="LigD_Prim-Pol"/>
    <property type="match status" value="1"/>
</dbReference>
<dbReference type="PANTHER" id="PTHR42705:SF2">
    <property type="entry name" value="BIFUNCTIONAL NON-HOMOLOGOUS END JOINING PROTEIN LIGD"/>
    <property type="match status" value="1"/>
</dbReference>
<evidence type="ECO:0000313" key="7">
    <source>
        <dbReference type="Proteomes" id="UP000070659"/>
    </source>
</evidence>
<reference evidence="6" key="2">
    <citation type="submission" date="2015-02" db="EMBL/GenBank/DDBJ databases">
        <title>Physiological reanalysis, assessment of diazotrophy, and genome sequences of multiple isolates of Streptomyces thermoautotrophicus.</title>
        <authorList>
            <person name="MacKellar D.C."/>
            <person name="Lieber L."/>
            <person name="Norman J."/>
            <person name="Bolger A."/>
            <person name="Tobin C."/>
            <person name="Murray J.W."/>
            <person name="Friesen M."/>
            <person name="Prell J."/>
        </authorList>
    </citation>
    <scope>NUCLEOTIDE SEQUENCE [LARGE SCALE GENOMIC DNA]</scope>
    <source>
        <strain evidence="6">UBT1</strain>
    </source>
</reference>
<accession>A0A132MNB1</accession>
<proteinExistence type="predicted"/>
<evidence type="ECO:0000313" key="5">
    <source>
        <dbReference type="Proteomes" id="UP000070188"/>
    </source>
</evidence>
<gene>
    <name evidence="2" type="ORF">LI90_972</name>
    <name evidence="3" type="ORF">TH66_09960</name>
    <name evidence="4" type="ORF">TR74_09160</name>
</gene>
<reference evidence="5" key="4">
    <citation type="submission" date="2015-04" db="EMBL/GenBank/DDBJ databases">
        <title>Physiological reanalysis, assessment of diazotrophy, and genome sequences of multiple isolates of Streptomyces thermoautotrophicus.</title>
        <authorList>
            <person name="MacKellar D.C."/>
            <person name="Lieber L."/>
            <person name="Norman J."/>
            <person name="Bolger A."/>
            <person name="Tobin C."/>
            <person name="Murray J.W."/>
            <person name="Chang R."/>
            <person name="Ford T."/>
            <person name="Nguyen P.Q."/>
            <person name="Woodward J."/>
            <person name="Permingeat H."/>
            <person name="Joshi N.S."/>
            <person name="Silver P.A."/>
            <person name="Usadel B."/>
            <person name="Rutherford A.W."/>
            <person name="Friesen M."/>
            <person name="Prell J."/>
        </authorList>
    </citation>
    <scope>NUCLEOTIDE SEQUENCE [LARGE SCALE GENOMIC DNA]</scope>
    <source>
        <strain evidence="5">H1</strain>
    </source>
</reference>
<evidence type="ECO:0000313" key="3">
    <source>
        <dbReference type="EMBL" id="KWX04194.1"/>
    </source>
</evidence>
<evidence type="ECO:0000313" key="4">
    <source>
        <dbReference type="EMBL" id="KWX09507.1"/>
    </source>
</evidence>
<organism evidence="2 5">
    <name type="scientific">Carbonactinospora thermoautotrophica</name>
    <dbReference type="NCBI Taxonomy" id="1469144"/>
    <lineage>
        <taxon>Bacteria</taxon>
        <taxon>Bacillati</taxon>
        <taxon>Actinomycetota</taxon>
        <taxon>Actinomycetes</taxon>
        <taxon>Kitasatosporales</taxon>
        <taxon>Carbonactinosporaceae</taxon>
        <taxon>Carbonactinospora</taxon>
    </lineage>
</organism>
<dbReference type="Proteomes" id="UP000070659">
    <property type="component" value="Unassembled WGS sequence"/>
</dbReference>
<keyword evidence="5" id="KW-1185">Reference proteome</keyword>